<feature type="transmembrane region" description="Helical" evidence="1">
    <location>
        <begin position="43"/>
        <end position="66"/>
    </location>
</feature>
<sequence>MDRCCGVISLEVGSAFSGISLLIVSIAELILQKLFYMEDVERAAIVIHAFILFIGAIALVTGVLLADEICTFIFVIFWFGTMLSEIAAILVIATSEIRTLHYKLFGGFYFTILFAIHTYMMLIAFCLGIKLWHDHHHVIIRAVRGHSMTFRGQHVI</sequence>
<dbReference type="Proteomes" id="UP001431783">
    <property type="component" value="Unassembled WGS sequence"/>
</dbReference>
<protein>
    <submittedName>
        <fullName evidence="2">Uncharacterized protein</fullName>
    </submittedName>
</protein>
<keyword evidence="1" id="KW-1133">Transmembrane helix</keyword>
<evidence type="ECO:0000313" key="2">
    <source>
        <dbReference type="EMBL" id="KAK9872402.1"/>
    </source>
</evidence>
<gene>
    <name evidence="2" type="ORF">WA026_017862</name>
</gene>
<keyword evidence="3" id="KW-1185">Reference proteome</keyword>
<name>A0AAW1TWE7_9CUCU</name>
<proteinExistence type="predicted"/>
<evidence type="ECO:0000256" key="1">
    <source>
        <dbReference type="SAM" id="Phobius"/>
    </source>
</evidence>
<feature type="transmembrane region" description="Helical" evidence="1">
    <location>
        <begin position="72"/>
        <end position="93"/>
    </location>
</feature>
<feature type="transmembrane region" description="Helical" evidence="1">
    <location>
        <begin position="12"/>
        <end position="31"/>
    </location>
</feature>
<evidence type="ECO:0000313" key="3">
    <source>
        <dbReference type="Proteomes" id="UP001431783"/>
    </source>
</evidence>
<feature type="transmembrane region" description="Helical" evidence="1">
    <location>
        <begin position="105"/>
        <end position="132"/>
    </location>
</feature>
<reference evidence="2 3" key="1">
    <citation type="submission" date="2023-03" db="EMBL/GenBank/DDBJ databases">
        <title>Genome insight into feeding habits of ladybird beetles.</title>
        <authorList>
            <person name="Li H.-S."/>
            <person name="Huang Y.-H."/>
            <person name="Pang H."/>
        </authorList>
    </citation>
    <scope>NUCLEOTIDE SEQUENCE [LARGE SCALE GENOMIC DNA]</scope>
    <source>
        <strain evidence="2">SYSU_2023b</strain>
        <tissue evidence="2">Whole body</tissue>
    </source>
</reference>
<accession>A0AAW1TWE7</accession>
<dbReference type="EMBL" id="JARQZJ010000011">
    <property type="protein sequence ID" value="KAK9872402.1"/>
    <property type="molecule type" value="Genomic_DNA"/>
</dbReference>
<keyword evidence="1" id="KW-0812">Transmembrane</keyword>
<organism evidence="2 3">
    <name type="scientific">Henosepilachna vigintioctopunctata</name>
    <dbReference type="NCBI Taxonomy" id="420089"/>
    <lineage>
        <taxon>Eukaryota</taxon>
        <taxon>Metazoa</taxon>
        <taxon>Ecdysozoa</taxon>
        <taxon>Arthropoda</taxon>
        <taxon>Hexapoda</taxon>
        <taxon>Insecta</taxon>
        <taxon>Pterygota</taxon>
        <taxon>Neoptera</taxon>
        <taxon>Endopterygota</taxon>
        <taxon>Coleoptera</taxon>
        <taxon>Polyphaga</taxon>
        <taxon>Cucujiformia</taxon>
        <taxon>Coccinelloidea</taxon>
        <taxon>Coccinellidae</taxon>
        <taxon>Epilachninae</taxon>
        <taxon>Epilachnini</taxon>
        <taxon>Henosepilachna</taxon>
    </lineage>
</organism>
<dbReference type="AlphaFoldDB" id="A0AAW1TWE7"/>
<keyword evidence="1" id="KW-0472">Membrane</keyword>
<comment type="caution">
    <text evidence="2">The sequence shown here is derived from an EMBL/GenBank/DDBJ whole genome shotgun (WGS) entry which is preliminary data.</text>
</comment>